<evidence type="ECO:0000313" key="1">
    <source>
        <dbReference type="EMBL" id="AIE61355.1"/>
    </source>
</evidence>
<dbReference type="STRING" id="796606.BMMGA3_14990"/>
<dbReference type="Proteomes" id="UP000027602">
    <property type="component" value="Chromosome"/>
</dbReference>
<protein>
    <recommendedName>
        <fullName evidence="3">YviE</fullName>
    </recommendedName>
</protein>
<dbReference type="eggNOG" id="ENOG5031RPF">
    <property type="taxonomic scope" value="Bacteria"/>
</dbReference>
<sequence length="188" mass="21639">MRIPQIRLESTFMKIGLNIEKPVQKIEQPPAILKIEQPPAILEIETIPGKLTIDQTKAREDMDLKSIFKRVEEFAQNGYQDWLKGLERRARQGTELMKIENGGNPIADQAKENSEGTPKQFNIGWIPSYFSVKIQYDPAKVNIDVKPQKPKIEAEIRKPIHEYTPGKVSTEILQRNSLKIDFVNLFQE</sequence>
<dbReference type="AlphaFoldDB" id="I3EB00"/>
<gene>
    <name evidence="1" type="ORF">BMMGA3_14990</name>
</gene>
<dbReference type="InterPro" id="IPR045527">
    <property type="entry name" value="DUF6470"/>
</dbReference>
<keyword evidence="2" id="KW-1185">Reference proteome</keyword>
<proteinExistence type="predicted"/>
<dbReference type="KEGG" id="bmet:BMMGA3_14990"/>
<dbReference type="Pfam" id="PF20074">
    <property type="entry name" value="DUF6470"/>
    <property type="match status" value="1"/>
</dbReference>
<dbReference type="RefSeq" id="WP_003346450.1">
    <property type="nucleotide sequence ID" value="NZ_ADWW01000001.1"/>
</dbReference>
<organism evidence="1 2">
    <name type="scientific">Bacillus methanolicus (strain MGA3 / ATCC 53907)</name>
    <dbReference type="NCBI Taxonomy" id="796606"/>
    <lineage>
        <taxon>Bacteria</taxon>
        <taxon>Bacillati</taxon>
        <taxon>Bacillota</taxon>
        <taxon>Bacilli</taxon>
        <taxon>Bacillales</taxon>
        <taxon>Bacillaceae</taxon>
        <taxon>Bacillus</taxon>
    </lineage>
</organism>
<evidence type="ECO:0000313" key="2">
    <source>
        <dbReference type="Proteomes" id="UP000027602"/>
    </source>
</evidence>
<dbReference type="HOGENOM" id="CLU_117584_2_0_9"/>
<accession>I3EB00</accession>
<dbReference type="EMBL" id="CP007739">
    <property type="protein sequence ID" value="AIE61355.1"/>
    <property type="molecule type" value="Genomic_DNA"/>
</dbReference>
<reference evidence="1 2" key="1">
    <citation type="journal article" date="2015" name="BMC Genomics">
        <title>Transcriptome analysis of thermophilic methylotrophic Bacillus methanolicus MGA3 using RNA-sequencing provides detailed insights into its previously uncharted transcriptional landscape.</title>
        <authorList>
            <person name="Irla M."/>
            <person name="Neshat A."/>
            <person name="Brautaset T."/>
            <person name="Ruckert C."/>
            <person name="Kalinowski J."/>
            <person name="Wendisch V.F."/>
        </authorList>
    </citation>
    <scope>NUCLEOTIDE SEQUENCE [LARGE SCALE GENOMIC DNA]</scope>
    <source>
        <strain evidence="2">MGA3 / ATCC 53907</strain>
    </source>
</reference>
<dbReference type="OrthoDB" id="2112831at2"/>
<evidence type="ECO:0008006" key="3">
    <source>
        <dbReference type="Google" id="ProtNLM"/>
    </source>
</evidence>
<name>I3EB00_BACMM</name>